<organism evidence="10 11">
    <name type="scientific">Planoprotostelium fungivorum</name>
    <dbReference type="NCBI Taxonomy" id="1890364"/>
    <lineage>
        <taxon>Eukaryota</taxon>
        <taxon>Amoebozoa</taxon>
        <taxon>Evosea</taxon>
        <taxon>Variosea</taxon>
        <taxon>Cavosteliida</taxon>
        <taxon>Cavosteliaceae</taxon>
        <taxon>Planoprotostelium</taxon>
    </lineage>
</organism>
<proteinExistence type="predicted"/>
<evidence type="ECO:0000256" key="3">
    <source>
        <dbReference type="ARBA" id="ARBA00022729"/>
    </source>
</evidence>
<accession>A0A2P6ND87</accession>
<dbReference type="PANTHER" id="PTHR48063">
    <property type="entry name" value="LRR RECEPTOR-LIKE KINASE"/>
    <property type="match status" value="1"/>
</dbReference>
<feature type="signal peptide" evidence="9">
    <location>
        <begin position="1"/>
        <end position="19"/>
    </location>
</feature>
<dbReference type="InterPro" id="IPR046956">
    <property type="entry name" value="RLP23-like"/>
</dbReference>
<keyword evidence="6 8" id="KW-0472">Membrane</keyword>
<keyword evidence="11" id="KW-1185">Reference proteome</keyword>
<keyword evidence="2 8" id="KW-0812">Transmembrane</keyword>
<dbReference type="STRING" id="1890364.A0A2P6ND87"/>
<keyword evidence="4" id="KW-0677">Repeat</keyword>
<evidence type="ECO:0000256" key="7">
    <source>
        <dbReference type="ARBA" id="ARBA00023180"/>
    </source>
</evidence>
<dbReference type="InterPro" id="IPR032675">
    <property type="entry name" value="LRR_dom_sf"/>
</dbReference>
<comment type="subcellular location">
    <subcellularLocation>
        <location evidence="1">Membrane</location>
    </subcellularLocation>
</comment>
<dbReference type="EMBL" id="MDYQ01000114">
    <property type="protein sequence ID" value="PRP81923.1"/>
    <property type="molecule type" value="Genomic_DNA"/>
</dbReference>
<dbReference type="OrthoDB" id="8731593at2759"/>
<evidence type="ECO:0000256" key="4">
    <source>
        <dbReference type="ARBA" id="ARBA00022737"/>
    </source>
</evidence>
<comment type="caution">
    <text evidence="10">The sequence shown here is derived from an EMBL/GenBank/DDBJ whole genome shotgun (WGS) entry which is preliminary data.</text>
</comment>
<dbReference type="InterPro" id="IPR006626">
    <property type="entry name" value="PbH1"/>
</dbReference>
<dbReference type="Gene3D" id="3.80.10.10">
    <property type="entry name" value="Ribonuclease Inhibitor"/>
    <property type="match status" value="2"/>
</dbReference>
<reference evidence="10 11" key="1">
    <citation type="journal article" date="2018" name="Genome Biol. Evol.">
        <title>Multiple Roots of Fruiting Body Formation in Amoebozoa.</title>
        <authorList>
            <person name="Hillmann F."/>
            <person name="Forbes G."/>
            <person name="Novohradska S."/>
            <person name="Ferling I."/>
            <person name="Riege K."/>
            <person name="Groth M."/>
            <person name="Westermann M."/>
            <person name="Marz M."/>
            <person name="Spaller T."/>
            <person name="Winckler T."/>
            <person name="Schaap P."/>
            <person name="Glockner G."/>
        </authorList>
    </citation>
    <scope>NUCLEOTIDE SEQUENCE [LARGE SCALE GENOMIC DNA]</scope>
    <source>
        <strain evidence="10 11">Jena</strain>
    </source>
</reference>
<sequence>MTSSIKWLLIAGMLVAVNSQCSYSYNPSNTTKSSSVANCSSPLFTLYIIENNGTSMLGSGSNLYYNGSQALSSLNLNALQFINLNSTAVSIEALNITVNNCNFRDTSSSTGSFITANRATNVFFNNTIYSNVQSTPLFQSSNVLSTLTMVNTTADNSFGPLISSSVSLITFNSSTFTGCSNVISNATKFSSFEVDQCTFMDGGTIGQFRGGNEINMRRSVFSDLNGPDPIIQLVKNLTRLSLSGCVFTNIIAGNSSIITISSPVDQISVEKVYFDRCTTGGSIFLMTSSCLYIIVSQSQFIGLNVNSIVRLQSASAYGFTFENNRVSNCSLGSSAVFGNIQSVTTTTVYVLFFPSIINCTFYNNRGGLFDVSGSYLGGIDIEGCSFDMNQGAGLVTVRSPSAGLNLVDNVFTRNDVTNYLVQSVNILSGLTVLSQPLTDCYFSQNNVQSGPLFDLPQLDTVLSVYNCTFIDNNVTSALSINTVDGGAVNATLSYWDSGLSANLKGTGASFNFTSCVLDSGSSFYAEVPSGAIRFYNCTIRNFGGIIQAGNSVTVTACTLSGLFNMIIAGSLQTLSFYNQPTTVLPQLYVDTSGHLSGLYFSNCNLSMELSDFVSRYDLKSLEFLYLAGNDLGGNLDCLRGLTSIMGIDLSGNRIGGGIPDLSNLTQMYYFSVKGNALNGTIPASIGNVSGLQYLDLSDNFFSGRLPNQMGSLTSLQELFLSNNSFSNVVPDSLTDLHLLRFDAHLNNFTGMNNQLGLNCNLTLNPLVCPISGNLGNCDVSACTDDPYYLCRTDDDCLTISNFTAAVSFILSGDSTAQSSSFGKLIGLLRAGNFQMDSSTCTSLISLLGSLDTFSLNNMEALTTLCGERDTLMGLLQNRQPSDTLSRLIVQKNQTSMFMTFARHFSAFYLTLQNSTEGCQCGEGVCLCTGYGNDLLAISFSSFTNGSVVFNNRVNGTVLTFLTNWLSTEIQFNNTEPYGTLVVVVDNNCNISVTVPDTIVDRVNYAYNCLKWSDADSKWTQDGCTPTASQGKPLVCHCDTGGSLIAGRMRLPLIRGQTSIEFPILLTLGAVMAAVGLFILALGVVGFIAIVNRRKLEESMVDLKVD</sequence>
<dbReference type="Pfam" id="PF00560">
    <property type="entry name" value="LRR_1"/>
    <property type="match status" value="2"/>
</dbReference>
<dbReference type="SUPFAM" id="SSF52058">
    <property type="entry name" value="L domain-like"/>
    <property type="match status" value="1"/>
</dbReference>
<name>A0A2P6ND87_9EUKA</name>
<feature type="transmembrane region" description="Helical" evidence="8">
    <location>
        <begin position="1063"/>
        <end position="1090"/>
    </location>
</feature>
<keyword evidence="3 9" id="KW-0732">Signal</keyword>
<dbReference type="AlphaFoldDB" id="A0A2P6ND87"/>
<dbReference type="InterPro" id="IPR001611">
    <property type="entry name" value="Leu-rich_rpt"/>
</dbReference>
<keyword evidence="5 8" id="KW-1133">Transmembrane helix</keyword>
<keyword evidence="7" id="KW-0325">Glycoprotein</keyword>
<evidence type="ECO:0000256" key="5">
    <source>
        <dbReference type="ARBA" id="ARBA00022989"/>
    </source>
</evidence>
<feature type="chain" id="PRO_5015129105" description="GPS domain-containing protein" evidence="9">
    <location>
        <begin position="20"/>
        <end position="1105"/>
    </location>
</feature>
<evidence type="ECO:0000256" key="1">
    <source>
        <dbReference type="ARBA" id="ARBA00004370"/>
    </source>
</evidence>
<evidence type="ECO:0000313" key="10">
    <source>
        <dbReference type="EMBL" id="PRP81923.1"/>
    </source>
</evidence>
<evidence type="ECO:0008006" key="12">
    <source>
        <dbReference type="Google" id="ProtNLM"/>
    </source>
</evidence>
<evidence type="ECO:0000256" key="6">
    <source>
        <dbReference type="ARBA" id="ARBA00023136"/>
    </source>
</evidence>
<protein>
    <recommendedName>
        <fullName evidence="12">GPS domain-containing protein</fullName>
    </recommendedName>
</protein>
<dbReference type="Proteomes" id="UP000241769">
    <property type="component" value="Unassembled WGS sequence"/>
</dbReference>
<evidence type="ECO:0000256" key="2">
    <source>
        <dbReference type="ARBA" id="ARBA00022692"/>
    </source>
</evidence>
<dbReference type="GO" id="GO:0016020">
    <property type="term" value="C:membrane"/>
    <property type="evidence" value="ECO:0007669"/>
    <property type="project" value="UniProtKB-SubCell"/>
</dbReference>
<evidence type="ECO:0000256" key="8">
    <source>
        <dbReference type="SAM" id="Phobius"/>
    </source>
</evidence>
<evidence type="ECO:0000256" key="9">
    <source>
        <dbReference type="SAM" id="SignalP"/>
    </source>
</evidence>
<gene>
    <name evidence="10" type="ORF">PROFUN_10631</name>
</gene>
<dbReference type="SMART" id="SM00710">
    <property type="entry name" value="PbH1"/>
    <property type="match status" value="6"/>
</dbReference>
<dbReference type="InParanoid" id="A0A2P6ND87"/>
<evidence type="ECO:0000313" key="11">
    <source>
        <dbReference type="Proteomes" id="UP000241769"/>
    </source>
</evidence>
<dbReference type="FunFam" id="3.80.10.10:FF:000383">
    <property type="entry name" value="Leucine-rich repeat receptor protein kinase EMS1"/>
    <property type="match status" value="1"/>
</dbReference>